<keyword evidence="10" id="KW-0539">Nucleus</keyword>
<dbReference type="Proteomes" id="UP000466442">
    <property type="component" value="Linkage Group LG12"/>
</dbReference>
<accession>A0A8S9WXX3</accession>
<evidence type="ECO:0000256" key="2">
    <source>
        <dbReference type="ARBA" id="ARBA00006167"/>
    </source>
</evidence>
<proteinExistence type="inferred from homology"/>
<dbReference type="InterPro" id="IPR012346">
    <property type="entry name" value="p53/RUNT-type_TF_DNA-bd_sf"/>
</dbReference>
<evidence type="ECO:0000313" key="13">
    <source>
        <dbReference type="EMBL" id="KAF6201533.1"/>
    </source>
</evidence>
<keyword evidence="6" id="KW-0805">Transcription regulation</keyword>
<evidence type="ECO:0000256" key="3">
    <source>
        <dbReference type="ARBA" id="ARBA00022703"/>
    </source>
</evidence>
<dbReference type="InterPro" id="IPR002117">
    <property type="entry name" value="p53_tumour_suppressor"/>
</dbReference>
<dbReference type="GO" id="GO:0000978">
    <property type="term" value="F:RNA polymerase II cis-regulatory region sequence-specific DNA binding"/>
    <property type="evidence" value="ECO:0007669"/>
    <property type="project" value="TreeGrafter"/>
</dbReference>
<keyword evidence="8" id="KW-0010">Activator</keyword>
<evidence type="ECO:0000259" key="12">
    <source>
        <dbReference type="Pfam" id="PF00870"/>
    </source>
</evidence>
<evidence type="ECO:0000256" key="6">
    <source>
        <dbReference type="ARBA" id="ARBA00023015"/>
    </source>
</evidence>
<keyword evidence="4 11" id="KW-0479">Metal-binding</keyword>
<organism evidence="13 14">
    <name type="scientific">Apolygus lucorum</name>
    <name type="common">Small green plant bug</name>
    <name type="synonym">Lygocoris lucorum</name>
    <dbReference type="NCBI Taxonomy" id="248454"/>
    <lineage>
        <taxon>Eukaryota</taxon>
        <taxon>Metazoa</taxon>
        <taxon>Ecdysozoa</taxon>
        <taxon>Arthropoda</taxon>
        <taxon>Hexapoda</taxon>
        <taxon>Insecta</taxon>
        <taxon>Pterygota</taxon>
        <taxon>Neoptera</taxon>
        <taxon>Paraneoptera</taxon>
        <taxon>Hemiptera</taxon>
        <taxon>Heteroptera</taxon>
        <taxon>Panheteroptera</taxon>
        <taxon>Cimicomorpha</taxon>
        <taxon>Miridae</taxon>
        <taxon>Mirini</taxon>
        <taxon>Apolygus</taxon>
    </lineage>
</organism>
<dbReference type="GO" id="GO:0000981">
    <property type="term" value="F:DNA-binding transcription factor activity, RNA polymerase II-specific"/>
    <property type="evidence" value="ECO:0007669"/>
    <property type="project" value="TreeGrafter"/>
</dbReference>
<sequence length="183" mass="20436">MESTVLVEEIEEEFIDDSGFPVELNQLKTAELLHAVQNYPGLAGYLTDDQYDPMGPEDANNMIVENYVANSVLIQQHSPSELPNSTVPSAPLPTGTHPCLEDFEGEYGFTISQEALNATGTSHSWSYSETLKQVFIKMNNVLMVQFKTDKPLGLEGEQFFIRALLVYQNNDFVSQAVNRCSIH</sequence>
<dbReference type="OrthoDB" id="5915660at2759"/>
<keyword evidence="3" id="KW-0053">Apoptosis</keyword>
<dbReference type="SUPFAM" id="SSF49417">
    <property type="entry name" value="p53-like transcription factors"/>
    <property type="match status" value="1"/>
</dbReference>
<evidence type="ECO:0000256" key="11">
    <source>
        <dbReference type="PIRSR" id="PIRSR602117-1"/>
    </source>
</evidence>
<evidence type="ECO:0000256" key="1">
    <source>
        <dbReference type="ARBA" id="ARBA00004123"/>
    </source>
</evidence>
<dbReference type="InterPro" id="IPR008967">
    <property type="entry name" value="p53-like_TF_DNA-bd_sf"/>
</dbReference>
<keyword evidence="7" id="KW-0238">DNA-binding</keyword>
<dbReference type="AlphaFoldDB" id="A0A8S9WXX3"/>
<dbReference type="PANTHER" id="PTHR11447">
    <property type="entry name" value="CELLULAR TUMOR ANTIGEN P53"/>
    <property type="match status" value="1"/>
</dbReference>
<name>A0A8S9WXX3_APOLU</name>
<protein>
    <recommendedName>
        <fullName evidence="12">p53 DNA-binding domain-containing protein</fullName>
    </recommendedName>
</protein>
<evidence type="ECO:0000256" key="10">
    <source>
        <dbReference type="ARBA" id="ARBA00023242"/>
    </source>
</evidence>
<evidence type="ECO:0000256" key="9">
    <source>
        <dbReference type="ARBA" id="ARBA00023163"/>
    </source>
</evidence>
<keyword evidence="14" id="KW-1185">Reference proteome</keyword>
<feature type="binding site" evidence="11">
    <location>
        <position position="180"/>
    </location>
    <ligand>
        <name>Zn(2+)</name>
        <dbReference type="ChEBI" id="CHEBI:29105"/>
    </ligand>
</feature>
<evidence type="ECO:0000256" key="5">
    <source>
        <dbReference type="ARBA" id="ARBA00022833"/>
    </source>
</evidence>
<dbReference type="GO" id="GO:0006915">
    <property type="term" value="P:apoptotic process"/>
    <property type="evidence" value="ECO:0007669"/>
    <property type="project" value="UniProtKB-KW"/>
</dbReference>
<evidence type="ECO:0000256" key="7">
    <source>
        <dbReference type="ARBA" id="ARBA00023125"/>
    </source>
</evidence>
<keyword evidence="9" id="KW-0804">Transcription</keyword>
<gene>
    <name evidence="13" type="ORF">GE061_003924</name>
</gene>
<dbReference type="GO" id="GO:0005634">
    <property type="term" value="C:nucleus"/>
    <property type="evidence" value="ECO:0007669"/>
    <property type="project" value="UniProtKB-SubCell"/>
</dbReference>
<comment type="subcellular location">
    <subcellularLocation>
        <location evidence="1">Nucleus</location>
    </subcellularLocation>
</comment>
<dbReference type="EMBL" id="WIXP02000012">
    <property type="protein sequence ID" value="KAF6201533.1"/>
    <property type="molecule type" value="Genomic_DNA"/>
</dbReference>
<evidence type="ECO:0000256" key="4">
    <source>
        <dbReference type="ARBA" id="ARBA00022723"/>
    </source>
</evidence>
<evidence type="ECO:0000313" key="14">
    <source>
        <dbReference type="Proteomes" id="UP000466442"/>
    </source>
</evidence>
<dbReference type="Pfam" id="PF00870">
    <property type="entry name" value="P53"/>
    <property type="match status" value="1"/>
</dbReference>
<comment type="cofactor">
    <cofactor evidence="11">
        <name>Zn(2+)</name>
        <dbReference type="ChEBI" id="CHEBI:29105"/>
    </cofactor>
    <text evidence="11">Binds 1 zinc ion per subunit.</text>
</comment>
<comment type="caution">
    <text evidence="13">The sequence shown here is derived from an EMBL/GenBank/DDBJ whole genome shotgun (WGS) entry which is preliminary data.</text>
</comment>
<dbReference type="PANTHER" id="PTHR11447:SF16">
    <property type="entry name" value="P53 PROTEIN LONG FORM VARIANT 1"/>
    <property type="match status" value="1"/>
</dbReference>
<feature type="domain" description="p53 DNA-binding" evidence="12">
    <location>
        <begin position="101"/>
        <end position="183"/>
    </location>
</feature>
<dbReference type="GO" id="GO:0046872">
    <property type="term" value="F:metal ion binding"/>
    <property type="evidence" value="ECO:0007669"/>
    <property type="project" value="UniProtKB-KW"/>
</dbReference>
<keyword evidence="5 11" id="KW-0862">Zinc</keyword>
<evidence type="ECO:0000256" key="8">
    <source>
        <dbReference type="ARBA" id="ARBA00023159"/>
    </source>
</evidence>
<comment type="similarity">
    <text evidence="2">Belongs to the p53 family.</text>
</comment>
<feature type="binding site" evidence="11">
    <location>
        <position position="183"/>
    </location>
    <ligand>
        <name>Zn(2+)</name>
        <dbReference type="ChEBI" id="CHEBI:29105"/>
    </ligand>
</feature>
<dbReference type="Gene3D" id="2.60.40.720">
    <property type="match status" value="1"/>
</dbReference>
<dbReference type="InterPro" id="IPR011615">
    <property type="entry name" value="p53_DNA-bd"/>
</dbReference>
<reference evidence="13" key="1">
    <citation type="journal article" date="2021" name="Mol. Ecol. Resour.">
        <title>Apolygus lucorum genome provides insights into omnivorousness and mesophyll feeding.</title>
        <authorList>
            <person name="Liu Y."/>
            <person name="Liu H."/>
            <person name="Wang H."/>
            <person name="Huang T."/>
            <person name="Liu B."/>
            <person name="Yang B."/>
            <person name="Yin L."/>
            <person name="Li B."/>
            <person name="Zhang Y."/>
            <person name="Zhang S."/>
            <person name="Jiang F."/>
            <person name="Zhang X."/>
            <person name="Ren Y."/>
            <person name="Wang B."/>
            <person name="Wang S."/>
            <person name="Lu Y."/>
            <person name="Wu K."/>
            <person name="Fan W."/>
            <person name="Wang G."/>
        </authorList>
    </citation>
    <scope>NUCLEOTIDE SEQUENCE</scope>
    <source>
        <strain evidence="13">12Hb</strain>
    </source>
</reference>